<proteinExistence type="predicted"/>
<evidence type="ECO:0000313" key="1">
    <source>
        <dbReference type="EMBL" id="KAI8036974.1"/>
    </source>
</evidence>
<organism evidence="1 2">
    <name type="scientific">Drosophila gunungcola</name>
    <name type="common">fruit fly</name>
    <dbReference type="NCBI Taxonomy" id="103775"/>
    <lineage>
        <taxon>Eukaryota</taxon>
        <taxon>Metazoa</taxon>
        <taxon>Ecdysozoa</taxon>
        <taxon>Arthropoda</taxon>
        <taxon>Hexapoda</taxon>
        <taxon>Insecta</taxon>
        <taxon>Pterygota</taxon>
        <taxon>Neoptera</taxon>
        <taxon>Endopterygota</taxon>
        <taxon>Diptera</taxon>
        <taxon>Brachycera</taxon>
        <taxon>Muscomorpha</taxon>
        <taxon>Ephydroidea</taxon>
        <taxon>Drosophilidae</taxon>
        <taxon>Drosophila</taxon>
        <taxon>Sophophora</taxon>
    </lineage>
</organism>
<feature type="non-terminal residue" evidence="1">
    <location>
        <position position="50"/>
    </location>
</feature>
<sequence>MSHKPLWLRSAITIVFRIRDTIHHWTQEIESWTGELYLGCHSICLCLVAM</sequence>
<reference evidence="1" key="1">
    <citation type="journal article" date="2023" name="Genome Biol. Evol.">
        <title>Long-read-based Genome Assembly of Drosophila gunungcola Reveals Fewer Chemosensory Genes in Flower-breeding Species.</title>
        <authorList>
            <person name="Negi A."/>
            <person name="Liao B.Y."/>
            <person name="Yeh S.D."/>
        </authorList>
    </citation>
    <scope>NUCLEOTIDE SEQUENCE</scope>
    <source>
        <strain evidence="1">Sukarami</strain>
    </source>
</reference>
<name>A0A9P9YI26_9MUSC</name>
<dbReference type="Proteomes" id="UP001059596">
    <property type="component" value="Unassembled WGS sequence"/>
</dbReference>
<dbReference type="EMBL" id="JAMKOV010000014">
    <property type="protein sequence ID" value="KAI8036974.1"/>
    <property type="molecule type" value="Genomic_DNA"/>
</dbReference>
<accession>A0A9P9YI26</accession>
<dbReference type="AlphaFoldDB" id="A0A9P9YI26"/>
<comment type="caution">
    <text evidence="1">The sequence shown here is derived from an EMBL/GenBank/DDBJ whole genome shotgun (WGS) entry which is preliminary data.</text>
</comment>
<protein>
    <submittedName>
        <fullName evidence="1">Uncharacterized protein</fullName>
    </submittedName>
</protein>
<gene>
    <name evidence="1" type="ORF">M5D96_010290</name>
</gene>
<keyword evidence="2" id="KW-1185">Reference proteome</keyword>
<evidence type="ECO:0000313" key="2">
    <source>
        <dbReference type="Proteomes" id="UP001059596"/>
    </source>
</evidence>